<protein>
    <recommendedName>
        <fullName evidence="3">DUF6993 domain-containing protein</fullName>
    </recommendedName>
</protein>
<comment type="caution">
    <text evidence="4">The sequence shown here is derived from an EMBL/GenBank/DDBJ whole genome shotgun (WGS) entry which is preliminary data.</text>
</comment>
<name>A0ABP7ZVH3_9MICO</name>
<keyword evidence="5" id="KW-1185">Reference proteome</keyword>
<dbReference type="EMBL" id="BAABBW010000002">
    <property type="protein sequence ID" value="GAA4171485.1"/>
    <property type="molecule type" value="Genomic_DNA"/>
</dbReference>
<dbReference type="Proteomes" id="UP001501079">
    <property type="component" value="Unassembled WGS sequence"/>
</dbReference>
<dbReference type="RefSeq" id="WP_344752280.1">
    <property type="nucleotide sequence ID" value="NZ_BAABBW010000002.1"/>
</dbReference>
<evidence type="ECO:0000313" key="5">
    <source>
        <dbReference type="Proteomes" id="UP001501079"/>
    </source>
</evidence>
<sequence>MRVGRALPLAAAGVVALALALTGCTGTGSHADAPSPTQTAWTEAPTDSPAPTPGATAFVSSGTAAQNQPVFDAAIRKVLAKNAEADGNAVVAALKAAGFPMNATQVSQSTTSANLKPGSIMVGVKVGDSCLVGQWGAAVDGYQSTVAPVLGSGGCLIGGIPVVG</sequence>
<evidence type="ECO:0000313" key="4">
    <source>
        <dbReference type="EMBL" id="GAA4171485.1"/>
    </source>
</evidence>
<dbReference type="Pfam" id="PF22504">
    <property type="entry name" value="DUF6993"/>
    <property type="match status" value="1"/>
</dbReference>
<feature type="domain" description="DUF6993" evidence="3">
    <location>
        <begin position="76"/>
        <end position="158"/>
    </location>
</feature>
<gene>
    <name evidence="4" type="ORF">GCM10022287_10870</name>
</gene>
<reference evidence="5" key="1">
    <citation type="journal article" date="2019" name="Int. J. Syst. Evol. Microbiol.">
        <title>The Global Catalogue of Microorganisms (GCM) 10K type strain sequencing project: providing services to taxonomists for standard genome sequencing and annotation.</title>
        <authorList>
            <consortium name="The Broad Institute Genomics Platform"/>
            <consortium name="The Broad Institute Genome Sequencing Center for Infectious Disease"/>
            <person name="Wu L."/>
            <person name="Ma J."/>
        </authorList>
    </citation>
    <scope>NUCLEOTIDE SEQUENCE [LARGE SCALE GENOMIC DNA]</scope>
    <source>
        <strain evidence="5">JCM 17591</strain>
    </source>
</reference>
<feature type="chain" id="PRO_5046571068" description="DUF6993 domain-containing protein" evidence="2">
    <location>
        <begin position="21"/>
        <end position="164"/>
    </location>
</feature>
<dbReference type="PROSITE" id="PS51257">
    <property type="entry name" value="PROKAR_LIPOPROTEIN"/>
    <property type="match status" value="1"/>
</dbReference>
<proteinExistence type="predicted"/>
<evidence type="ECO:0000259" key="3">
    <source>
        <dbReference type="Pfam" id="PF22504"/>
    </source>
</evidence>
<evidence type="ECO:0000256" key="2">
    <source>
        <dbReference type="SAM" id="SignalP"/>
    </source>
</evidence>
<feature type="signal peptide" evidence="2">
    <location>
        <begin position="1"/>
        <end position="20"/>
    </location>
</feature>
<organism evidence="4 5">
    <name type="scientific">Gryllotalpicola koreensis</name>
    <dbReference type="NCBI Taxonomy" id="993086"/>
    <lineage>
        <taxon>Bacteria</taxon>
        <taxon>Bacillati</taxon>
        <taxon>Actinomycetota</taxon>
        <taxon>Actinomycetes</taxon>
        <taxon>Micrococcales</taxon>
        <taxon>Microbacteriaceae</taxon>
        <taxon>Gryllotalpicola</taxon>
    </lineage>
</organism>
<evidence type="ECO:0000256" key="1">
    <source>
        <dbReference type="SAM" id="MobiDB-lite"/>
    </source>
</evidence>
<keyword evidence="2" id="KW-0732">Signal</keyword>
<feature type="region of interest" description="Disordered" evidence="1">
    <location>
        <begin position="27"/>
        <end position="58"/>
    </location>
</feature>
<accession>A0ABP7ZVH3</accession>
<dbReference type="InterPro" id="IPR054262">
    <property type="entry name" value="DUF6993"/>
</dbReference>